<evidence type="ECO:0000256" key="5">
    <source>
        <dbReference type="ARBA" id="ARBA00023014"/>
    </source>
</evidence>
<dbReference type="GO" id="GO:0009055">
    <property type="term" value="F:electron transfer activity"/>
    <property type="evidence" value="ECO:0007669"/>
    <property type="project" value="UniProtKB-UniRule"/>
</dbReference>
<dbReference type="InterPro" id="IPR051269">
    <property type="entry name" value="Fe-S_cluster_ET"/>
</dbReference>
<dbReference type="STRING" id="1577792.QX51_03060"/>
<name>A0A0B3W7M5_9FIRM</name>
<dbReference type="PROSITE" id="PS51379">
    <property type="entry name" value="4FE4S_FER_2"/>
    <property type="match status" value="1"/>
</dbReference>
<feature type="domain" description="4Fe-4S ferredoxin-type" evidence="7">
    <location>
        <begin position="1"/>
        <end position="29"/>
    </location>
</feature>
<dbReference type="PANTHER" id="PTHR36923:SF3">
    <property type="entry name" value="FERREDOXIN"/>
    <property type="match status" value="1"/>
</dbReference>
<evidence type="ECO:0000259" key="7">
    <source>
        <dbReference type="PROSITE" id="PS51379"/>
    </source>
</evidence>
<comment type="function">
    <text evidence="6">Ferredoxins are iron-sulfur proteins that transfer electrons in a wide variety of metabolic reactions.</text>
</comment>
<reference evidence="8 9" key="1">
    <citation type="submission" date="2014-12" db="EMBL/GenBank/DDBJ databases">
        <title>Draft genome sequence of Terrisporobacter sp. 08-306576, isolated from the blood culture of a bacteremia patient.</title>
        <authorList>
            <person name="Lund L.C."/>
            <person name="Sydenham T.V."/>
            <person name="Hogh S.V."/>
            <person name="Skov M.N."/>
            <person name="Kemp M."/>
            <person name="Justesen U.S."/>
        </authorList>
    </citation>
    <scope>NUCLEOTIDE SEQUENCE [LARGE SCALE GENOMIC DNA]</scope>
    <source>
        <strain evidence="8 9">08-306576</strain>
    </source>
</reference>
<evidence type="ECO:0000256" key="3">
    <source>
        <dbReference type="ARBA" id="ARBA00022982"/>
    </source>
</evidence>
<protein>
    <recommendedName>
        <fullName evidence="6">Ferredoxin</fullName>
    </recommendedName>
</protein>
<dbReference type="AlphaFoldDB" id="A0A0B3W7M5"/>
<keyword evidence="9" id="KW-1185">Reference proteome</keyword>
<keyword evidence="5 6" id="KW-0411">Iron-sulfur</keyword>
<dbReference type="GO" id="GO:0051536">
    <property type="term" value="F:iron-sulfur cluster binding"/>
    <property type="evidence" value="ECO:0007669"/>
    <property type="project" value="UniProtKB-KW"/>
</dbReference>
<evidence type="ECO:0000256" key="6">
    <source>
        <dbReference type="RuleBase" id="RU368020"/>
    </source>
</evidence>
<dbReference type="PRINTS" id="PR00352">
    <property type="entry name" value="3FE4SFRDOXIN"/>
</dbReference>
<keyword evidence="3 6" id="KW-0249">Electron transport</keyword>
<keyword evidence="4 6" id="KW-0408">Iron</keyword>
<dbReference type="EMBL" id="JWHR01000037">
    <property type="protein sequence ID" value="KHS58407.1"/>
    <property type="molecule type" value="Genomic_DNA"/>
</dbReference>
<evidence type="ECO:0000256" key="4">
    <source>
        <dbReference type="ARBA" id="ARBA00023004"/>
    </source>
</evidence>
<dbReference type="OrthoDB" id="9803319at2"/>
<evidence type="ECO:0000256" key="2">
    <source>
        <dbReference type="ARBA" id="ARBA00022723"/>
    </source>
</evidence>
<gene>
    <name evidence="8" type="ORF">QX51_03060</name>
</gene>
<dbReference type="Gene3D" id="3.30.70.20">
    <property type="match status" value="1"/>
</dbReference>
<keyword evidence="1 6" id="KW-0813">Transport</keyword>
<dbReference type="GO" id="GO:0005506">
    <property type="term" value="F:iron ion binding"/>
    <property type="evidence" value="ECO:0007669"/>
    <property type="project" value="UniProtKB-UniRule"/>
</dbReference>
<dbReference type="InterPro" id="IPR001080">
    <property type="entry name" value="3Fe4S_ferredoxin"/>
</dbReference>
<proteinExistence type="predicted"/>
<keyword evidence="2 6" id="KW-0479">Metal-binding</keyword>
<evidence type="ECO:0000256" key="1">
    <source>
        <dbReference type="ARBA" id="ARBA00022448"/>
    </source>
</evidence>
<dbReference type="RefSeq" id="WP_039678443.1">
    <property type="nucleotide sequence ID" value="NZ_JAWGXO010000001.1"/>
</dbReference>
<dbReference type="Pfam" id="PF13370">
    <property type="entry name" value="Fer4_13"/>
    <property type="match status" value="1"/>
</dbReference>
<dbReference type="InterPro" id="IPR017896">
    <property type="entry name" value="4Fe4S_Fe-S-bd"/>
</dbReference>
<sequence length="63" mass="6655">MKAYVDDDLCIGCGTCPEVCPEVFHMTDDGIAHAINGDIPEDVLGNAKQACDSCPVDAIDIDD</sequence>
<evidence type="ECO:0000313" key="8">
    <source>
        <dbReference type="EMBL" id="KHS58407.1"/>
    </source>
</evidence>
<organism evidence="8 9">
    <name type="scientific">Terrisporobacter othiniensis</name>
    <dbReference type="NCBI Taxonomy" id="1577792"/>
    <lineage>
        <taxon>Bacteria</taxon>
        <taxon>Bacillati</taxon>
        <taxon>Bacillota</taxon>
        <taxon>Clostridia</taxon>
        <taxon>Peptostreptococcales</taxon>
        <taxon>Peptostreptococcaceae</taxon>
        <taxon>Terrisporobacter</taxon>
    </lineage>
</organism>
<evidence type="ECO:0000313" key="9">
    <source>
        <dbReference type="Proteomes" id="UP000031189"/>
    </source>
</evidence>
<dbReference type="PANTHER" id="PTHR36923">
    <property type="entry name" value="FERREDOXIN"/>
    <property type="match status" value="1"/>
</dbReference>
<dbReference type="Proteomes" id="UP000031189">
    <property type="component" value="Unassembled WGS sequence"/>
</dbReference>
<comment type="caution">
    <text evidence="8">The sequence shown here is derived from an EMBL/GenBank/DDBJ whole genome shotgun (WGS) entry which is preliminary data.</text>
</comment>
<accession>A0A0B3W7M5</accession>
<dbReference type="SUPFAM" id="SSF54862">
    <property type="entry name" value="4Fe-4S ferredoxins"/>
    <property type="match status" value="1"/>
</dbReference>